<name>A0A0U3KJM4_STRGL</name>
<protein>
    <submittedName>
        <fullName evidence="2">Potassium transporter TrkA</fullName>
    </submittedName>
</protein>
<gene>
    <name evidence="2" type="ORF">WQO_16655</name>
</gene>
<proteinExistence type="predicted"/>
<evidence type="ECO:0000313" key="3">
    <source>
        <dbReference type="Proteomes" id="UP000064183"/>
    </source>
</evidence>
<evidence type="ECO:0000259" key="1">
    <source>
        <dbReference type="PROSITE" id="PS51202"/>
    </source>
</evidence>
<reference evidence="2 3" key="1">
    <citation type="journal article" date="2012" name="J. Bacteriol.">
        <title>Draft genome sequence of Streptomyces globisporus C-1027, which produces an antitumor antibiotic consisting of a nine-membered enediyne with a chromoprotein.</title>
        <authorList>
            <person name="Wang L."/>
            <person name="Wang S."/>
            <person name="He Q."/>
            <person name="Yu T."/>
            <person name="Li Q."/>
            <person name="Hong B."/>
        </authorList>
    </citation>
    <scope>NUCLEOTIDE SEQUENCE [LARGE SCALE GENOMIC DNA]</scope>
    <source>
        <strain evidence="2 3">C-1027</strain>
    </source>
</reference>
<dbReference type="Gene3D" id="3.30.70.1450">
    <property type="entry name" value="Regulator of K+ conductance, C-terminal domain"/>
    <property type="match status" value="1"/>
</dbReference>
<dbReference type="GeneID" id="27783992"/>
<dbReference type="Pfam" id="PF02080">
    <property type="entry name" value="TrkA_C"/>
    <property type="match status" value="1"/>
</dbReference>
<evidence type="ECO:0000313" key="2">
    <source>
        <dbReference type="EMBL" id="ALU94817.1"/>
    </source>
</evidence>
<dbReference type="SUPFAM" id="SSF116726">
    <property type="entry name" value="TrkA C-terminal domain-like"/>
    <property type="match status" value="1"/>
</dbReference>
<dbReference type="InterPro" id="IPR058776">
    <property type="entry name" value="KhtT-like_N"/>
</dbReference>
<dbReference type="STRING" id="1172567.WQO_16655"/>
<dbReference type="AlphaFoldDB" id="A0A0U3KJM4"/>
<dbReference type="EMBL" id="CP013738">
    <property type="protein sequence ID" value="ALU94817.1"/>
    <property type="molecule type" value="Genomic_DNA"/>
</dbReference>
<dbReference type="InterPro" id="IPR050144">
    <property type="entry name" value="AAE_transporter"/>
</dbReference>
<dbReference type="KEGG" id="sgb:WQO_16655"/>
<dbReference type="PROSITE" id="PS51202">
    <property type="entry name" value="RCK_C"/>
    <property type="match status" value="1"/>
</dbReference>
<feature type="domain" description="RCK C-terminal" evidence="1">
    <location>
        <begin position="71"/>
        <end position="155"/>
    </location>
</feature>
<dbReference type="Proteomes" id="UP000064183">
    <property type="component" value="Chromosome"/>
</dbReference>
<dbReference type="PIRSF" id="PIRSF005028">
    <property type="entry name" value="KhtT"/>
    <property type="match status" value="1"/>
</dbReference>
<accession>A0A0U3KJM4</accession>
<dbReference type="GO" id="GO:0006813">
    <property type="term" value="P:potassium ion transport"/>
    <property type="evidence" value="ECO:0007669"/>
    <property type="project" value="InterPro"/>
</dbReference>
<dbReference type="InterPro" id="IPR006037">
    <property type="entry name" value="RCK_C"/>
</dbReference>
<dbReference type="Pfam" id="PF25991">
    <property type="entry name" value="KhtT_N"/>
    <property type="match status" value="1"/>
</dbReference>
<dbReference type="PANTHER" id="PTHR30445">
    <property type="entry name" value="K(+)_H(+) ANTIPORTER SUBUNIT KHTT"/>
    <property type="match status" value="1"/>
</dbReference>
<dbReference type="GO" id="GO:0008324">
    <property type="term" value="F:monoatomic cation transmembrane transporter activity"/>
    <property type="evidence" value="ECO:0007669"/>
    <property type="project" value="InterPro"/>
</dbReference>
<dbReference type="InterPro" id="IPR036721">
    <property type="entry name" value="RCK_C_sf"/>
</dbReference>
<dbReference type="RefSeq" id="WP_010056578.1">
    <property type="nucleotide sequence ID" value="NZ_CP013738.1"/>
</dbReference>
<sequence>MGTRRTSLPGVGAQYDFTTETGQHISVVVHHDGRRFIGFYEQDDPDACQLSVPLTTTEATALAHLIDPAPIDAVRTEGIDLVTEHIPLGSRSPYGGRLLGETRARTRTGASIVAVLRTHSAHPSPEPDFRLAIGDTLVAVGTREGVDALSEIIAEG</sequence>
<dbReference type="PANTHER" id="PTHR30445:SF8">
    <property type="entry name" value="K(+)_H(+) ANTIPORTER SUBUNIT KHTT"/>
    <property type="match status" value="1"/>
</dbReference>
<organism evidence="2 3">
    <name type="scientific">Streptomyces globisporus C-1027</name>
    <dbReference type="NCBI Taxonomy" id="1172567"/>
    <lineage>
        <taxon>Bacteria</taxon>
        <taxon>Bacillati</taxon>
        <taxon>Actinomycetota</taxon>
        <taxon>Actinomycetes</taxon>
        <taxon>Kitasatosporales</taxon>
        <taxon>Streptomycetaceae</taxon>
        <taxon>Streptomyces</taxon>
    </lineage>
</organism>
<dbReference type="InterPro" id="IPR026278">
    <property type="entry name" value="KhtT"/>
</dbReference>